<organism evidence="1 2">
    <name type="scientific">Plakobranchus ocellatus</name>
    <dbReference type="NCBI Taxonomy" id="259542"/>
    <lineage>
        <taxon>Eukaryota</taxon>
        <taxon>Metazoa</taxon>
        <taxon>Spiralia</taxon>
        <taxon>Lophotrochozoa</taxon>
        <taxon>Mollusca</taxon>
        <taxon>Gastropoda</taxon>
        <taxon>Heterobranchia</taxon>
        <taxon>Euthyneura</taxon>
        <taxon>Panpulmonata</taxon>
        <taxon>Sacoglossa</taxon>
        <taxon>Placobranchoidea</taxon>
        <taxon>Plakobranchidae</taxon>
        <taxon>Plakobranchus</taxon>
    </lineage>
</organism>
<reference evidence="1 2" key="1">
    <citation type="journal article" date="2021" name="Elife">
        <title>Chloroplast acquisition without the gene transfer in kleptoplastic sea slugs, Plakobranchus ocellatus.</title>
        <authorList>
            <person name="Maeda T."/>
            <person name="Takahashi S."/>
            <person name="Yoshida T."/>
            <person name="Shimamura S."/>
            <person name="Takaki Y."/>
            <person name="Nagai Y."/>
            <person name="Toyoda A."/>
            <person name="Suzuki Y."/>
            <person name="Arimoto A."/>
            <person name="Ishii H."/>
            <person name="Satoh N."/>
            <person name="Nishiyama T."/>
            <person name="Hasebe M."/>
            <person name="Maruyama T."/>
            <person name="Minagawa J."/>
            <person name="Obokata J."/>
            <person name="Shigenobu S."/>
        </authorList>
    </citation>
    <scope>NUCLEOTIDE SEQUENCE [LARGE SCALE GENOMIC DNA]</scope>
</reference>
<name>A0AAV4C956_9GAST</name>
<protein>
    <submittedName>
        <fullName evidence="1">Uncharacterized protein</fullName>
    </submittedName>
</protein>
<dbReference type="AlphaFoldDB" id="A0AAV4C956"/>
<evidence type="ECO:0000313" key="2">
    <source>
        <dbReference type="Proteomes" id="UP000735302"/>
    </source>
</evidence>
<dbReference type="EMBL" id="BLXT01005966">
    <property type="protein sequence ID" value="GFO27856.1"/>
    <property type="molecule type" value="Genomic_DNA"/>
</dbReference>
<sequence length="88" mass="9658">MSDTCTERWSVMLSFPTVQPEQGHDSLEGLKPATKEALQISGRARYPLCHQSAPRWGADGGSRTRDRRVPAVLRADSLATVPSTPPNR</sequence>
<gene>
    <name evidence="1" type="ORF">PoB_005436100</name>
</gene>
<evidence type="ECO:0000313" key="1">
    <source>
        <dbReference type="EMBL" id="GFO27856.1"/>
    </source>
</evidence>
<comment type="caution">
    <text evidence="1">The sequence shown here is derived from an EMBL/GenBank/DDBJ whole genome shotgun (WGS) entry which is preliminary data.</text>
</comment>
<proteinExistence type="predicted"/>
<accession>A0AAV4C956</accession>
<keyword evidence="2" id="KW-1185">Reference proteome</keyword>
<dbReference type="Proteomes" id="UP000735302">
    <property type="component" value="Unassembled WGS sequence"/>
</dbReference>